<dbReference type="KEGG" id="rru:Rru_A2459"/>
<dbReference type="Gene3D" id="1.20.58.320">
    <property type="entry name" value="TPR-like"/>
    <property type="match status" value="1"/>
</dbReference>
<dbReference type="AlphaFoldDB" id="Q2RRI6"/>
<dbReference type="HOGENOM" id="CLU_065010_2_0_5"/>
<protein>
    <recommendedName>
        <fullName evidence="3">Transmembrane protein</fullName>
    </recommendedName>
</protein>
<dbReference type="STRING" id="269796.Rru_A2459"/>
<sequence>MMPPLQAALVADAQAAVEDRVLTFWFGSEDDPLRHAFRPWWMSANTAIDATMIALFTGITGDAAAGRLESLIETPRGALALVLLLDQFPRNIWRGHAKSFAADAKARAVATEILRRDYDKGYSEVERLFCAMPFEHSEDIVDQERALSLIVRLNNQDWYFHAMHHYTVIARFGRFPHRNVALKRTSTPAEEAFLTEPWSRF</sequence>
<dbReference type="eggNOG" id="COG3803">
    <property type="taxonomic scope" value="Bacteria"/>
</dbReference>
<dbReference type="EnsemblBacteria" id="ABC23259">
    <property type="protein sequence ID" value="ABC23259"/>
    <property type="gene ID" value="Rru_A2459"/>
</dbReference>
<proteinExistence type="predicted"/>
<reference evidence="1 2" key="1">
    <citation type="journal article" date="2011" name="Stand. Genomic Sci.">
        <title>Complete genome sequence of Rhodospirillum rubrum type strain (S1).</title>
        <authorList>
            <person name="Munk A.C."/>
            <person name="Copeland A."/>
            <person name="Lucas S."/>
            <person name="Lapidus A."/>
            <person name="Del Rio T.G."/>
            <person name="Barry K."/>
            <person name="Detter J.C."/>
            <person name="Hammon N."/>
            <person name="Israni S."/>
            <person name="Pitluck S."/>
            <person name="Brettin T."/>
            <person name="Bruce D."/>
            <person name="Han C."/>
            <person name="Tapia R."/>
            <person name="Gilna P."/>
            <person name="Schmutz J."/>
            <person name="Larimer F."/>
            <person name="Land M."/>
            <person name="Kyrpides N.C."/>
            <person name="Mavromatis K."/>
            <person name="Richardson P."/>
            <person name="Rohde M."/>
            <person name="Goker M."/>
            <person name="Klenk H.P."/>
            <person name="Zhang Y."/>
            <person name="Roberts G.P."/>
            <person name="Reslewic S."/>
            <person name="Schwartz D.C."/>
        </authorList>
    </citation>
    <scope>NUCLEOTIDE SEQUENCE [LARGE SCALE GENOMIC DNA]</scope>
    <source>
        <strain evidence="2">ATCC 11170 / ATH 1.1.1 / DSM 467 / LMG 4362 / NCIMB 8255 / S1</strain>
    </source>
</reference>
<evidence type="ECO:0008006" key="3">
    <source>
        <dbReference type="Google" id="ProtNLM"/>
    </source>
</evidence>
<dbReference type="PATRIC" id="fig|269796.9.peg.2563"/>
<dbReference type="EMBL" id="CP000230">
    <property type="protein sequence ID" value="ABC23259.1"/>
    <property type="molecule type" value="Genomic_DNA"/>
</dbReference>
<dbReference type="SUPFAM" id="SSF48452">
    <property type="entry name" value="TPR-like"/>
    <property type="match status" value="1"/>
</dbReference>
<accession>Q2RRI6</accession>
<gene>
    <name evidence="1" type="ordered locus">Rru_A2459</name>
</gene>
<keyword evidence="2" id="KW-1185">Reference proteome</keyword>
<name>Q2RRI6_RHORT</name>
<evidence type="ECO:0000313" key="2">
    <source>
        <dbReference type="Proteomes" id="UP000001929"/>
    </source>
</evidence>
<dbReference type="Proteomes" id="UP000001929">
    <property type="component" value="Chromosome"/>
</dbReference>
<dbReference type="Pfam" id="PF06041">
    <property type="entry name" value="DUF924"/>
    <property type="match status" value="1"/>
</dbReference>
<evidence type="ECO:0000313" key="1">
    <source>
        <dbReference type="EMBL" id="ABC23259.1"/>
    </source>
</evidence>
<organism evidence="1 2">
    <name type="scientific">Rhodospirillum rubrum (strain ATCC 11170 / ATH 1.1.1 / DSM 467 / LMG 4362 / NCIMB 8255 / S1)</name>
    <dbReference type="NCBI Taxonomy" id="269796"/>
    <lineage>
        <taxon>Bacteria</taxon>
        <taxon>Pseudomonadati</taxon>
        <taxon>Pseudomonadota</taxon>
        <taxon>Alphaproteobacteria</taxon>
        <taxon>Rhodospirillales</taxon>
        <taxon>Rhodospirillaceae</taxon>
        <taxon>Rhodospirillum</taxon>
    </lineage>
</organism>
<dbReference type="PhylomeDB" id="Q2RRI6"/>
<dbReference type="InterPro" id="IPR011990">
    <property type="entry name" value="TPR-like_helical_dom_sf"/>
</dbReference>
<dbReference type="Gene3D" id="1.25.40.10">
    <property type="entry name" value="Tetratricopeptide repeat domain"/>
    <property type="match status" value="1"/>
</dbReference>
<dbReference type="RefSeq" id="WP_011390212.1">
    <property type="nucleotide sequence ID" value="NC_007643.1"/>
</dbReference>
<dbReference type="InterPro" id="IPR010323">
    <property type="entry name" value="DUF924"/>
</dbReference>